<gene>
    <name evidence="6" type="ORF">OF801_08125</name>
</gene>
<evidence type="ECO:0000313" key="6">
    <source>
        <dbReference type="EMBL" id="UYT09934.1"/>
    </source>
</evidence>
<dbReference type="RefSeq" id="WP_019299623.1">
    <property type="nucleotide sequence ID" value="NZ_CP109635.1"/>
</dbReference>
<dbReference type="GO" id="GO:0004175">
    <property type="term" value="F:endopeptidase activity"/>
    <property type="evidence" value="ECO:0007669"/>
    <property type="project" value="UniProtKB-ARBA"/>
</dbReference>
<dbReference type="Pfam" id="PF02517">
    <property type="entry name" value="Rce1-like"/>
    <property type="match status" value="1"/>
</dbReference>
<keyword evidence="4" id="KW-1133">Transmembrane helix</keyword>
<dbReference type="GO" id="GO:0080120">
    <property type="term" value="P:CAAX-box protein maturation"/>
    <property type="evidence" value="ECO:0007669"/>
    <property type="project" value="UniProtKB-ARBA"/>
</dbReference>
<protein>
    <submittedName>
        <fullName evidence="6">CPBP family glutamic-type intramembrane protease</fullName>
        <ecNumber evidence="6">3.4.-.-</ecNumber>
    </submittedName>
</protein>
<organism evidence="6 7">
    <name type="scientific">Lactococcus garvieae</name>
    <dbReference type="NCBI Taxonomy" id="1363"/>
    <lineage>
        <taxon>Bacteria</taxon>
        <taxon>Bacillati</taxon>
        <taxon>Bacillota</taxon>
        <taxon>Bacilli</taxon>
        <taxon>Lactobacillales</taxon>
        <taxon>Streptococcaceae</taxon>
        <taxon>Lactococcus</taxon>
    </lineage>
</organism>
<feature type="transmembrane region" description="Helical" evidence="4">
    <location>
        <begin position="36"/>
        <end position="57"/>
    </location>
</feature>
<dbReference type="EC" id="3.4.-.-" evidence="6"/>
<feature type="transmembrane region" description="Helical" evidence="4">
    <location>
        <begin position="204"/>
        <end position="224"/>
    </location>
</feature>
<dbReference type="GO" id="GO:0006508">
    <property type="term" value="P:proteolysis"/>
    <property type="evidence" value="ECO:0007669"/>
    <property type="project" value="UniProtKB-KW"/>
</dbReference>
<keyword evidence="3" id="KW-1003">Cell membrane</keyword>
<dbReference type="Proteomes" id="UP001164042">
    <property type="component" value="Chromosome"/>
</dbReference>
<evidence type="ECO:0000259" key="5">
    <source>
        <dbReference type="Pfam" id="PF02517"/>
    </source>
</evidence>
<sequence>MLSTFKRTKINIWQFIIIAGVLGVADWGIMTANGDSVISLFNFTFLAIAALISLTIIFGWPATKRLFSKLRKEDWKWILFAIIADIVLTYLFVFIGSFLKQPIANNSGVEEAFSLIDLVFSLPTLSISLAGEELFIATLFILVYIIAYKFFKEKTTVILAVIISLSLFGLSHYTVYNGNLYQCLVIIGLGHLPTMYAWLKTETLWVPIIAHILYDVLLLSLTTLG</sequence>
<keyword evidence="6" id="KW-0645">Protease</keyword>
<evidence type="ECO:0000313" key="7">
    <source>
        <dbReference type="Proteomes" id="UP001164042"/>
    </source>
</evidence>
<keyword evidence="4" id="KW-0472">Membrane</keyword>
<dbReference type="AlphaFoldDB" id="A0AA46TV94"/>
<dbReference type="InterPro" id="IPR003675">
    <property type="entry name" value="Rce1/LyrA-like_dom"/>
</dbReference>
<feature type="transmembrane region" description="Helical" evidence="4">
    <location>
        <begin position="157"/>
        <end position="173"/>
    </location>
</feature>
<keyword evidence="6" id="KW-0378">Hydrolase</keyword>
<evidence type="ECO:0000256" key="3">
    <source>
        <dbReference type="ARBA" id="ARBA00022475"/>
    </source>
</evidence>
<comment type="subcellular location">
    <subcellularLocation>
        <location evidence="1">Cell membrane</location>
        <topology evidence="1">Multi-pass membrane protein</topology>
    </subcellularLocation>
</comment>
<name>A0AA46TV94_9LACT</name>
<reference evidence="6" key="1">
    <citation type="submission" date="2022-10" db="EMBL/GenBank/DDBJ databases">
        <title>Genome assembly of Lactococcus garvieae isolates from cricket gut.</title>
        <authorList>
            <person name="Luecke A.R."/>
            <person name="Brown A.M.V."/>
            <person name="Wakeman C.A."/>
        </authorList>
    </citation>
    <scope>NUCLEOTIDE SEQUENCE</scope>
    <source>
        <strain evidence="6">Alexii-11_2</strain>
    </source>
</reference>
<feature type="transmembrane region" description="Helical" evidence="4">
    <location>
        <begin position="12"/>
        <end position="30"/>
    </location>
</feature>
<dbReference type="GO" id="GO:0005886">
    <property type="term" value="C:plasma membrane"/>
    <property type="evidence" value="ECO:0007669"/>
    <property type="project" value="UniProtKB-SubCell"/>
</dbReference>
<evidence type="ECO:0000256" key="2">
    <source>
        <dbReference type="ARBA" id="ARBA00009067"/>
    </source>
</evidence>
<dbReference type="EMBL" id="CP109635">
    <property type="protein sequence ID" value="UYT09934.1"/>
    <property type="molecule type" value="Genomic_DNA"/>
</dbReference>
<proteinExistence type="inferred from homology"/>
<comment type="similarity">
    <text evidence="2">Belongs to the UPF0177 family.</text>
</comment>
<feature type="domain" description="CAAX prenyl protease 2/Lysostaphin resistance protein A-like" evidence="5">
    <location>
        <begin position="122"/>
        <end position="216"/>
    </location>
</feature>
<evidence type="ECO:0000256" key="1">
    <source>
        <dbReference type="ARBA" id="ARBA00004651"/>
    </source>
</evidence>
<feature type="transmembrane region" description="Helical" evidence="4">
    <location>
        <begin position="119"/>
        <end position="145"/>
    </location>
</feature>
<keyword evidence="4" id="KW-0812">Transmembrane</keyword>
<accession>A0AA46TV94</accession>
<feature type="transmembrane region" description="Helical" evidence="4">
    <location>
        <begin position="77"/>
        <end position="99"/>
    </location>
</feature>
<evidence type="ECO:0000256" key="4">
    <source>
        <dbReference type="SAM" id="Phobius"/>
    </source>
</evidence>
<feature type="transmembrane region" description="Helical" evidence="4">
    <location>
        <begin position="179"/>
        <end position="199"/>
    </location>
</feature>